<name>A0A225DHR5_9BACT</name>
<feature type="active site" description="Proton acceptor" evidence="7">
    <location>
        <position position="329"/>
    </location>
</feature>
<feature type="binding site" evidence="7">
    <location>
        <position position="31"/>
    </location>
    <ligand>
        <name>3-phosphoshikimate</name>
        <dbReference type="ChEBI" id="CHEBI:145989"/>
    </ligand>
</feature>
<feature type="binding site" evidence="7">
    <location>
        <position position="183"/>
    </location>
    <ligand>
        <name>3-phosphoshikimate</name>
        <dbReference type="ChEBI" id="CHEBI:145989"/>
    </ligand>
</feature>
<keyword evidence="10" id="KW-1185">Reference proteome</keyword>
<dbReference type="Gene3D" id="3.65.10.10">
    <property type="entry name" value="Enolpyruvate transferase domain"/>
    <property type="match status" value="2"/>
</dbReference>
<comment type="caution">
    <text evidence="7">Lacks conserved residue(s) required for the propagation of feature annotation.</text>
</comment>
<dbReference type="PANTHER" id="PTHR21090">
    <property type="entry name" value="AROM/DEHYDROQUINATE SYNTHASE"/>
    <property type="match status" value="1"/>
</dbReference>
<dbReference type="InterPro" id="IPR036968">
    <property type="entry name" value="Enolpyruvate_Tfrase_sf"/>
</dbReference>
<comment type="catalytic activity">
    <reaction evidence="6">
        <text>3-phosphoshikimate + phosphoenolpyruvate = 5-O-(1-carboxyvinyl)-3-phosphoshikimate + phosphate</text>
        <dbReference type="Rhea" id="RHEA:21256"/>
        <dbReference type="ChEBI" id="CHEBI:43474"/>
        <dbReference type="ChEBI" id="CHEBI:57701"/>
        <dbReference type="ChEBI" id="CHEBI:58702"/>
        <dbReference type="ChEBI" id="CHEBI:145989"/>
        <dbReference type="EC" id="2.5.1.19"/>
    </reaction>
    <physiologicalReaction direction="left-to-right" evidence="6">
        <dbReference type="Rhea" id="RHEA:21257"/>
    </physiologicalReaction>
</comment>
<feature type="binding site" evidence="7">
    <location>
        <position position="360"/>
    </location>
    <ligand>
        <name>phosphoenolpyruvate</name>
        <dbReference type="ChEBI" id="CHEBI:58702"/>
    </ligand>
</feature>
<dbReference type="EC" id="2.5.1.19" evidence="7"/>
<feature type="binding site" evidence="7">
    <location>
        <position position="214"/>
    </location>
    <ligand>
        <name>3-phosphoshikimate</name>
        <dbReference type="ChEBI" id="CHEBI:145989"/>
    </ligand>
</feature>
<dbReference type="PROSITE" id="PS00885">
    <property type="entry name" value="EPSP_SYNTHASE_2"/>
    <property type="match status" value="1"/>
</dbReference>
<dbReference type="GO" id="GO:0008652">
    <property type="term" value="P:amino acid biosynthetic process"/>
    <property type="evidence" value="ECO:0007669"/>
    <property type="project" value="UniProtKB-KW"/>
</dbReference>
<feature type="binding site" evidence="7">
    <location>
        <position position="356"/>
    </location>
    <ligand>
        <name>3-phosphoshikimate</name>
        <dbReference type="ChEBI" id="CHEBI:145989"/>
    </ligand>
</feature>
<evidence type="ECO:0000313" key="9">
    <source>
        <dbReference type="EMBL" id="OWK36729.1"/>
    </source>
</evidence>
<comment type="function">
    <text evidence="7">Catalyzes the transfer of the enolpyruvyl moiety of phosphoenolpyruvate (PEP) to the 5-hydroxyl of shikimate-3-phosphate (S3P) to produce enolpyruvyl shikimate-3-phosphate and inorganic phosphate.</text>
</comment>
<evidence type="ECO:0000259" key="8">
    <source>
        <dbReference type="Pfam" id="PF00275"/>
    </source>
</evidence>
<dbReference type="Pfam" id="PF00275">
    <property type="entry name" value="EPSP_synthase"/>
    <property type="match status" value="1"/>
</dbReference>
<feature type="binding site" evidence="7">
    <location>
        <position position="401"/>
    </location>
    <ligand>
        <name>phosphoenolpyruvate</name>
        <dbReference type="ChEBI" id="CHEBI:58702"/>
    </ligand>
</feature>
<dbReference type="OrthoDB" id="9809920at2"/>
<dbReference type="CDD" id="cd01556">
    <property type="entry name" value="EPSP_synthase"/>
    <property type="match status" value="1"/>
</dbReference>
<evidence type="ECO:0000256" key="4">
    <source>
        <dbReference type="ARBA" id="ARBA00022679"/>
    </source>
</evidence>
<dbReference type="GO" id="GO:0005737">
    <property type="term" value="C:cytoplasm"/>
    <property type="evidence" value="ECO:0007669"/>
    <property type="project" value="UniProtKB-SubCell"/>
</dbReference>
<keyword evidence="4 7" id="KW-0808">Transferase</keyword>
<feature type="binding site" evidence="7">
    <location>
        <position position="36"/>
    </location>
    <ligand>
        <name>3-phosphoshikimate</name>
        <dbReference type="ChEBI" id="CHEBI:145989"/>
    </ligand>
</feature>
<comment type="similarity">
    <text evidence="2 7">Belongs to the EPSP synthase family.</text>
</comment>
<feature type="binding site" evidence="7">
    <location>
        <position position="183"/>
    </location>
    <ligand>
        <name>phosphoenolpyruvate</name>
        <dbReference type="ChEBI" id="CHEBI:58702"/>
    </ligand>
</feature>
<accession>A0A225DHR5</accession>
<evidence type="ECO:0000256" key="5">
    <source>
        <dbReference type="ARBA" id="ARBA00023141"/>
    </source>
</evidence>
<protein>
    <recommendedName>
        <fullName evidence="7">3-phosphoshikimate 1-carboxyvinyltransferase</fullName>
        <ecNumber evidence="7">2.5.1.19</ecNumber>
    </recommendedName>
    <alternativeName>
        <fullName evidence="7">5-enolpyruvylshikimate-3-phosphate synthase</fullName>
        <shortName evidence="7">EPSP synthase</shortName>
        <shortName evidence="7">EPSPS</shortName>
    </alternativeName>
</protein>
<feature type="binding site" evidence="7">
    <location>
        <position position="329"/>
    </location>
    <ligand>
        <name>3-phosphoshikimate</name>
        <dbReference type="ChEBI" id="CHEBI:145989"/>
    </ligand>
</feature>
<feature type="binding site" evidence="7">
    <location>
        <position position="31"/>
    </location>
    <ligand>
        <name>phosphoenolpyruvate</name>
        <dbReference type="ChEBI" id="CHEBI:58702"/>
    </ligand>
</feature>
<keyword evidence="7" id="KW-0963">Cytoplasm</keyword>
<keyword evidence="3 7" id="KW-0028">Amino-acid biosynthesis</keyword>
<feature type="binding site" evidence="7">
    <location>
        <position position="181"/>
    </location>
    <ligand>
        <name>3-phosphoshikimate</name>
        <dbReference type="ChEBI" id="CHEBI:145989"/>
    </ligand>
</feature>
<dbReference type="RefSeq" id="WP_088259695.1">
    <property type="nucleotide sequence ID" value="NZ_NIDE01000017.1"/>
</dbReference>
<evidence type="ECO:0000256" key="6">
    <source>
        <dbReference type="ARBA" id="ARBA00044633"/>
    </source>
</evidence>
<dbReference type="EMBL" id="NIDE01000017">
    <property type="protein sequence ID" value="OWK36729.1"/>
    <property type="molecule type" value="Genomic_DNA"/>
</dbReference>
<dbReference type="InterPro" id="IPR006264">
    <property type="entry name" value="EPSP_synthase"/>
</dbReference>
<dbReference type="AlphaFoldDB" id="A0A225DHR5"/>
<dbReference type="GO" id="GO:0009423">
    <property type="term" value="P:chorismate biosynthetic process"/>
    <property type="evidence" value="ECO:0007669"/>
    <property type="project" value="UniProtKB-UniRule"/>
</dbReference>
<comment type="caution">
    <text evidence="9">The sequence shown here is derived from an EMBL/GenBank/DDBJ whole genome shotgun (WGS) entry which is preliminary data.</text>
</comment>
<feature type="binding site" evidence="7">
    <location>
        <position position="182"/>
    </location>
    <ligand>
        <name>3-phosphoshikimate</name>
        <dbReference type="ChEBI" id="CHEBI:145989"/>
    </ligand>
</feature>
<proteinExistence type="inferred from homology"/>
<dbReference type="GO" id="GO:0003866">
    <property type="term" value="F:3-phosphoshikimate 1-carboxyvinyltransferase activity"/>
    <property type="evidence" value="ECO:0007669"/>
    <property type="project" value="UniProtKB-UniRule"/>
</dbReference>
<feature type="binding site" evidence="7">
    <location>
        <position position="426"/>
    </location>
    <ligand>
        <name>phosphoenolpyruvate</name>
        <dbReference type="ChEBI" id="CHEBI:58702"/>
    </ligand>
</feature>
<gene>
    <name evidence="7" type="primary">aroA</name>
    <name evidence="9" type="ORF">FRUB_09292</name>
</gene>
<dbReference type="InterPro" id="IPR023193">
    <property type="entry name" value="EPSP_synthase_CS"/>
</dbReference>
<evidence type="ECO:0000256" key="7">
    <source>
        <dbReference type="HAMAP-Rule" id="MF_00210"/>
    </source>
</evidence>
<evidence type="ECO:0000313" key="10">
    <source>
        <dbReference type="Proteomes" id="UP000214646"/>
    </source>
</evidence>
<dbReference type="PIRSF" id="PIRSF000505">
    <property type="entry name" value="EPSPS"/>
    <property type="match status" value="1"/>
</dbReference>
<dbReference type="HAMAP" id="MF_00210">
    <property type="entry name" value="EPSP_synth"/>
    <property type="match status" value="1"/>
</dbReference>
<feature type="binding site" evidence="7">
    <location>
        <position position="135"/>
    </location>
    <ligand>
        <name>phosphoenolpyruvate</name>
        <dbReference type="ChEBI" id="CHEBI:58702"/>
    </ligand>
</feature>
<comment type="subunit">
    <text evidence="7">Monomer.</text>
</comment>
<dbReference type="PROSITE" id="PS00104">
    <property type="entry name" value="EPSP_SYNTHASE_1"/>
    <property type="match status" value="1"/>
</dbReference>
<evidence type="ECO:0000256" key="1">
    <source>
        <dbReference type="ARBA" id="ARBA00004811"/>
    </source>
</evidence>
<comment type="pathway">
    <text evidence="1 7">Metabolic intermediate biosynthesis; chorismate biosynthesis; chorismate from D-erythrose 4-phosphate and phosphoenolpyruvate: step 6/7.</text>
</comment>
<dbReference type="NCBIfam" id="TIGR01356">
    <property type="entry name" value="aroA"/>
    <property type="match status" value="1"/>
</dbReference>
<dbReference type="InterPro" id="IPR013792">
    <property type="entry name" value="RNA3'P_cycl/enolpyr_Trfase_a/b"/>
</dbReference>
<dbReference type="InterPro" id="IPR001986">
    <property type="entry name" value="Enolpyruvate_Tfrase_dom"/>
</dbReference>
<dbReference type="SUPFAM" id="SSF55205">
    <property type="entry name" value="EPT/RTPC-like"/>
    <property type="match status" value="1"/>
</dbReference>
<evidence type="ECO:0000256" key="2">
    <source>
        <dbReference type="ARBA" id="ARBA00009948"/>
    </source>
</evidence>
<feature type="binding site" evidence="7">
    <location>
        <position position="32"/>
    </location>
    <ligand>
        <name>3-phosphoshikimate</name>
        <dbReference type="ChEBI" id="CHEBI:145989"/>
    </ligand>
</feature>
<reference evidence="10" key="1">
    <citation type="submission" date="2017-06" db="EMBL/GenBank/DDBJ databases">
        <title>Genome analysis of Fimbriiglobus ruber SP5, the first member of the order Planctomycetales with confirmed chitinolytic capability.</title>
        <authorList>
            <person name="Ravin N.V."/>
            <person name="Rakitin A.L."/>
            <person name="Ivanova A.A."/>
            <person name="Beletsky A.V."/>
            <person name="Kulichevskaya I.S."/>
            <person name="Mardanov A.V."/>
            <person name="Dedysh S.N."/>
        </authorList>
    </citation>
    <scope>NUCLEOTIDE SEQUENCE [LARGE SCALE GENOMIC DNA]</scope>
    <source>
        <strain evidence="10">SP5</strain>
    </source>
</reference>
<sequence length="440" mass="46804">MSELAFTYPARLPIVPLTATPKTSAAVPGSKSITNRALVLAALGGAPDGCLLTGALRSEDTEVMIDCLRRLGIQVQEDWAAATIRVNNPVPGGIPATVADLFVGNSGTTVRFLAAMVALGRGRYRLDGIPRMRERPIRDLLDALAQLGVKAESETGTGCPPVVIESEGFRAGSVRIRADKSSQFLSALLMAAAYAGDNPDHAATTIHLDGPRVSEPYIDMTLAMMRTWGLVVERPAPDAFRIPTGHRTAVAEYAIEPDASAASYFWAAAAITGGRVTVRDLTKASLQGDVLFVDVLEQMGCRVEECESGITVHGRPLAGVDVDMNAISDTVMTLGAVACFATGPTTIRNVAHIRHKETDRIAAVATELRKLGAGVDEFADGLTITPRPLTGCAVDTYNDHRMAMSLALIGLRISGVVVNDPGCVVKTYPGFWQDLEKLRR</sequence>
<evidence type="ECO:0000256" key="3">
    <source>
        <dbReference type="ARBA" id="ARBA00022605"/>
    </source>
</evidence>
<organism evidence="9 10">
    <name type="scientific">Fimbriiglobus ruber</name>
    <dbReference type="NCBI Taxonomy" id="1908690"/>
    <lineage>
        <taxon>Bacteria</taxon>
        <taxon>Pseudomonadati</taxon>
        <taxon>Planctomycetota</taxon>
        <taxon>Planctomycetia</taxon>
        <taxon>Gemmatales</taxon>
        <taxon>Gemmataceae</taxon>
        <taxon>Fimbriiglobus</taxon>
    </lineage>
</organism>
<dbReference type="Proteomes" id="UP000214646">
    <property type="component" value="Unassembled WGS sequence"/>
</dbReference>
<keyword evidence="5 7" id="KW-0057">Aromatic amino acid biosynthesis</keyword>
<dbReference type="GO" id="GO:0009073">
    <property type="term" value="P:aromatic amino acid family biosynthetic process"/>
    <property type="evidence" value="ECO:0007669"/>
    <property type="project" value="UniProtKB-KW"/>
</dbReference>
<dbReference type="UniPathway" id="UPA00053">
    <property type="reaction ID" value="UER00089"/>
</dbReference>
<feature type="binding site" evidence="7">
    <location>
        <position position="107"/>
    </location>
    <ligand>
        <name>phosphoenolpyruvate</name>
        <dbReference type="ChEBI" id="CHEBI:58702"/>
    </ligand>
</feature>
<feature type="domain" description="Enolpyruvate transferase" evidence="8">
    <location>
        <begin position="26"/>
        <end position="435"/>
    </location>
</feature>
<dbReference type="PANTHER" id="PTHR21090:SF5">
    <property type="entry name" value="PENTAFUNCTIONAL AROM POLYPEPTIDE"/>
    <property type="match status" value="1"/>
</dbReference>
<comment type="subcellular location">
    <subcellularLocation>
        <location evidence="7">Cytoplasm</location>
    </subcellularLocation>
</comment>